<dbReference type="Proteomes" id="UP000297729">
    <property type="component" value="Unassembled WGS sequence"/>
</dbReference>
<gene>
    <name evidence="2" type="ORF">E4L98_15385</name>
</gene>
<name>A0A4Y9SGA2_9BURK</name>
<dbReference type="InterPro" id="IPR000600">
    <property type="entry name" value="ROK"/>
</dbReference>
<dbReference type="EMBL" id="SPVG01000156">
    <property type="protein sequence ID" value="TFW20110.1"/>
    <property type="molecule type" value="Genomic_DNA"/>
</dbReference>
<proteinExistence type="inferred from homology"/>
<dbReference type="OrthoDB" id="9810372at2"/>
<dbReference type="PROSITE" id="PS01125">
    <property type="entry name" value="ROK"/>
    <property type="match status" value="1"/>
</dbReference>
<dbReference type="CDD" id="cd24057">
    <property type="entry name" value="ASKHA_NBD_ROK_NAGK"/>
    <property type="match status" value="1"/>
</dbReference>
<dbReference type="InterPro" id="IPR043129">
    <property type="entry name" value="ATPase_NBD"/>
</dbReference>
<dbReference type="PANTHER" id="PTHR18964">
    <property type="entry name" value="ROK (REPRESSOR, ORF, KINASE) FAMILY"/>
    <property type="match status" value="1"/>
</dbReference>
<comment type="similarity">
    <text evidence="1">Belongs to the ROK (NagC/XylR) family.</text>
</comment>
<dbReference type="RefSeq" id="WP_135202436.1">
    <property type="nucleotide sequence ID" value="NZ_SPVG01000156.1"/>
</dbReference>
<evidence type="ECO:0000256" key="1">
    <source>
        <dbReference type="ARBA" id="ARBA00006479"/>
    </source>
</evidence>
<evidence type="ECO:0000313" key="3">
    <source>
        <dbReference type="Proteomes" id="UP000297729"/>
    </source>
</evidence>
<dbReference type="SUPFAM" id="SSF53067">
    <property type="entry name" value="Actin-like ATPase domain"/>
    <property type="match status" value="1"/>
</dbReference>
<keyword evidence="3" id="KW-1185">Reference proteome</keyword>
<organism evidence="2 3">
    <name type="scientific">Duganella callida</name>
    <dbReference type="NCBI Taxonomy" id="2561932"/>
    <lineage>
        <taxon>Bacteria</taxon>
        <taxon>Pseudomonadati</taxon>
        <taxon>Pseudomonadota</taxon>
        <taxon>Betaproteobacteria</taxon>
        <taxon>Burkholderiales</taxon>
        <taxon>Oxalobacteraceae</taxon>
        <taxon>Telluria group</taxon>
        <taxon>Duganella</taxon>
    </lineage>
</organism>
<evidence type="ECO:0000313" key="2">
    <source>
        <dbReference type="EMBL" id="TFW20110.1"/>
    </source>
</evidence>
<dbReference type="Pfam" id="PF00480">
    <property type="entry name" value="ROK"/>
    <property type="match status" value="1"/>
</dbReference>
<dbReference type="InterPro" id="IPR049874">
    <property type="entry name" value="ROK_cs"/>
</dbReference>
<sequence>MITCFDIGGSAIKCAVAAADGQISELHRVPTPAHDFAPFTAAMQALIAAGGPSRGIAISIAGVIDPADGRIKCANIPCIDGRTLADDLAAAFGLPVWIINDADSFALAEAQAGAGRGHASVFGLILGTGVGGGLVIGGRLVGGPGGFAGEWGHGPVAAQLAGSPPQAIPRVACGCGQIGCLDTVGGARGLERLHVTLHQQAMDSRDIIGAWQSGDACAARTVDCYIDLLSGPLAMLVNTVGASILPVGGGLANSAPLIARLDQAVRAAILRKTDTPIIVPGQSGAEPGLIGAAWLGLEKLGHKYA</sequence>
<reference evidence="2 3" key="1">
    <citation type="submission" date="2019-03" db="EMBL/GenBank/DDBJ databases">
        <title>Draft Genome Sequence of Duganella callidus sp. nov., a Novel Duganella Species Isolated from Cultivated Soil.</title>
        <authorList>
            <person name="Raths R."/>
            <person name="Peta V."/>
            <person name="Bucking H."/>
        </authorList>
    </citation>
    <scope>NUCLEOTIDE SEQUENCE [LARGE SCALE GENOMIC DNA]</scope>
    <source>
        <strain evidence="2 3">DN04</strain>
    </source>
</reference>
<dbReference type="Gene3D" id="3.30.420.40">
    <property type="match status" value="2"/>
</dbReference>
<dbReference type="PANTHER" id="PTHR18964:SF149">
    <property type="entry name" value="BIFUNCTIONAL UDP-N-ACETYLGLUCOSAMINE 2-EPIMERASE_N-ACETYLMANNOSAMINE KINASE"/>
    <property type="match status" value="1"/>
</dbReference>
<comment type="caution">
    <text evidence="2">The sequence shown here is derived from an EMBL/GenBank/DDBJ whole genome shotgun (WGS) entry which is preliminary data.</text>
</comment>
<dbReference type="AlphaFoldDB" id="A0A4Y9SGA2"/>
<accession>A0A4Y9SGA2</accession>
<protein>
    <submittedName>
        <fullName evidence="2">ROK family protein</fullName>
    </submittedName>
</protein>